<feature type="non-terminal residue" evidence="1">
    <location>
        <position position="65"/>
    </location>
</feature>
<dbReference type="EMBL" id="PFAJ01000006">
    <property type="protein sequence ID" value="PIR97588.1"/>
    <property type="molecule type" value="Genomic_DNA"/>
</dbReference>
<dbReference type="AlphaFoldDB" id="A0A2H0VER0"/>
<gene>
    <name evidence="1" type="ORF">COT91_00350</name>
</gene>
<proteinExistence type="predicted"/>
<evidence type="ECO:0000313" key="2">
    <source>
        <dbReference type="Proteomes" id="UP000230557"/>
    </source>
</evidence>
<protein>
    <submittedName>
        <fullName evidence="1">Uncharacterized protein</fullName>
    </submittedName>
</protein>
<reference evidence="2" key="1">
    <citation type="submission" date="2017-09" db="EMBL/GenBank/DDBJ databases">
        <title>Depth-based differentiation of microbial function through sediment-hosted aquifers and enrichment of novel symbionts in the deep terrestrial subsurface.</title>
        <authorList>
            <person name="Probst A.J."/>
            <person name="Ladd B."/>
            <person name="Jarett J.K."/>
            <person name="Geller-Mcgrath D.E."/>
            <person name="Sieber C.M.K."/>
            <person name="Emerson J.B."/>
            <person name="Anantharaman K."/>
            <person name="Thomas B.C."/>
            <person name="Malmstrom R."/>
            <person name="Stieglmeier M."/>
            <person name="Klingl A."/>
            <person name="Woyke T."/>
            <person name="Ryan C.M."/>
            <person name="Banfield J.F."/>
        </authorList>
    </citation>
    <scope>NUCLEOTIDE SEQUENCE [LARGE SCALE GENOMIC DNA]</scope>
</reference>
<accession>A0A2H0VER0</accession>
<dbReference type="Proteomes" id="UP000230557">
    <property type="component" value="Unassembled WGS sequence"/>
</dbReference>
<name>A0A2H0VER0_9BACT</name>
<evidence type="ECO:0000313" key="1">
    <source>
        <dbReference type="EMBL" id="PIR97588.1"/>
    </source>
</evidence>
<comment type="caution">
    <text evidence="1">The sequence shown here is derived from an EMBL/GenBank/DDBJ whole genome shotgun (WGS) entry which is preliminary data.</text>
</comment>
<organism evidence="1 2">
    <name type="scientific">Candidatus Doudnabacteria bacterium CG10_big_fil_rev_8_21_14_0_10_41_10</name>
    <dbReference type="NCBI Taxonomy" id="1974551"/>
    <lineage>
        <taxon>Bacteria</taxon>
        <taxon>Candidatus Doudnaibacteriota</taxon>
    </lineage>
</organism>
<sequence length="65" mass="7542">MRRKRVDIFVRHSQGKGFVSVLHFDVRTDDDLRWRGSLNDLVAWLLVTICTQEFSALLNCSCKTS</sequence>